<keyword evidence="4" id="KW-0479">Metal-binding</keyword>
<gene>
    <name evidence="8" type="ORF">D5086_0000123750</name>
</gene>
<evidence type="ECO:0000256" key="6">
    <source>
        <dbReference type="ARBA" id="ARBA00023004"/>
    </source>
</evidence>
<evidence type="ECO:0000256" key="3">
    <source>
        <dbReference type="ARBA" id="ARBA00022617"/>
    </source>
</evidence>
<dbReference type="GO" id="GO:0046872">
    <property type="term" value="F:metal ion binding"/>
    <property type="evidence" value="ECO:0007669"/>
    <property type="project" value="UniProtKB-KW"/>
</dbReference>
<dbReference type="STRING" id="43335.A0A4U5Q843"/>
<evidence type="ECO:0000256" key="4">
    <source>
        <dbReference type="ARBA" id="ARBA00022723"/>
    </source>
</evidence>
<dbReference type="EMBL" id="RCHU01000353">
    <property type="protein sequence ID" value="TKS06434.1"/>
    <property type="molecule type" value="Genomic_DNA"/>
</dbReference>
<evidence type="ECO:0000313" key="8">
    <source>
        <dbReference type="EMBL" id="TKS06434.1"/>
    </source>
</evidence>
<keyword evidence="7" id="KW-0503">Monooxygenase</keyword>
<evidence type="ECO:0000256" key="2">
    <source>
        <dbReference type="ARBA" id="ARBA00010617"/>
    </source>
</evidence>
<comment type="similarity">
    <text evidence="2">Belongs to the cytochrome P450 family.</text>
</comment>
<sequence length="131" mass="15212">MHGGKRGERKKHIRLLLSASRAHESVTDLLPKNDGTLVFKGPWFAGFDFMITSNPMNELKWIYKTYVCALVLGFDPNCLSIDFPQVPYEKAYDVMEEVAFRRHLKPRGFWKLQKWLQIGEGRKMEEGLGDH</sequence>
<keyword evidence="3" id="KW-0349">Heme</keyword>
<dbReference type="AlphaFoldDB" id="A0A4U5Q843"/>
<evidence type="ECO:0000256" key="1">
    <source>
        <dbReference type="ARBA" id="ARBA00001971"/>
    </source>
</evidence>
<evidence type="ECO:0000256" key="5">
    <source>
        <dbReference type="ARBA" id="ARBA00023002"/>
    </source>
</evidence>
<evidence type="ECO:0000256" key="7">
    <source>
        <dbReference type="ARBA" id="ARBA00023033"/>
    </source>
</evidence>
<keyword evidence="6" id="KW-0408">Iron</keyword>
<dbReference type="GO" id="GO:0004497">
    <property type="term" value="F:monooxygenase activity"/>
    <property type="evidence" value="ECO:0007669"/>
    <property type="project" value="UniProtKB-KW"/>
</dbReference>
<name>A0A4U5Q843_POPAL</name>
<comment type="caution">
    <text evidence="8">The sequence shown here is derived from an EMBL/GenBank/DDBJ whole genome shotgun (WGS) entry which is preliminary data.</text>
</comment>
<dbReference type="PANTHER" id="PTHR24296">
    <property type="entry name" value="CYTOCHROME P450"/>
    <property type="match status" value="1"/>
</dbReference>
<protein>
    <submittedName>
        <fullName evidence="8">Uncharacterized protein</fullName>
    </submittedName>
</protein>
<reference evidence="8" key="1">
    <citation type="submission" date="2018-10" db="EMBL/GenBank/DDBJ databases">
        <title>Population genomic analysis revealed the cold adaptation of white poplar.</title>
        <authorList>
            <person name="Liu Y.-J."/>
        </authorList>
    </citation>
    <scope>NUCLEOTIDE SEQUENCE [LARGE SCALE GENOMIC DNA]</scope>
    <source>
        <strain evidence="8">PAL-ZL1</strain>
    </source>
</reference>
<organism evidence="8">
    <name type="scientific">Populus alba</name>
    <name type="common">White poplar</name>
    <dbReference type="NCBI Taxonomy" id="43335"/>
    <lineage>
        <taxon>Eukaryota</taxon>
        <taxon>Viridiplantae</taxon>
        <taxon>Streptophyta</taxon>
        <taxon>Embryophyta</taxon>
        <taxon>Tracheophyta</taxon>
        <taxon>Spermatophyta</taxon>
        <taxon>Magnoliopsida</taxon>
        <taxon>eudicotyledons</taxon>
        <taxon>Gunneridae</taxon>
        <taxon>Pentapetalae</taxon>
        <taxon>rosids</taxon>
        <taxon>fabids</taxon>
        <taxon>Malpighiales</taxon>
        <taxon>Salicaceae</taxon>
        <taxon>Saliceae</taxon>
        <taxon>Populus</taxon>
    </lineage>
</organism>
<keyword evidence="5" id="KW-0560">Oxidoreductase</keyword>
<accession>A0A4U5Q843</accession>
<proteinExistence type="inferred from homology"/>
<comment type="cofactor">
    <cofactor evidence="1">
        <name>heme</name>
        <dbReference type="ChEBI" id="CHEBI:30413"/>
    </cofactor>
</comment>